<feature type="coiled-coil region" evidence="1">
    <location>
        <begin position="296"/>
        <end position="330"/>
    </location>
</feature>
<dbReference type="EMBL" id="LGTL01000004">
    <property type="protein sequence ID" value="KPA82700.1"/>
    <property type="molecule type" value="Genomic_DNA"/>
</dbReference>
<dbReference type="OrthoDB" id="10382800at2759"/>
<feature type="coiled-coil region" evidence="1">
    <location>
        <begin position="140"/>
        <end position="249"/>
    </location>
</feature>
<organism evidence="3 4">
    <name type="scientific">Leptomonas pyrrhocoris</name>
    <name type="common">Firebug parasite</name>
    <dbReference type="NCBI Taxonomy" id="157538"/>
    <lineage>
        <taxon>Eukaryota</taxon>
        <taxon>Discoba</taxon>
        <taxon>Euglenozoa</taxon>
        <taxon>Kinetoplastea</taxon>
        <taxon>Metakinetoplastina</taxon>
        <taxon>Trypanosomatida</taxon>
        <taxon>Trypanosomatidae</taxon>
        <taxon>Leishmaniinae</taxon>
        <taxon>Leptomonas</taxon>
    </lineage>
</organism>
<keyword evidence="1" id="KW-0175">Coiled coil</keyword>
<accession>A0A0M9G5N9</accession>
<feature type="coiled-coil region" evidence="1">
    <location>
        <begin position="46"/>
        <end position="88"/>
    </location>
</feature>
<dbReference type="VEuPathDB" id="TriTrypDB:LpyrH10_04_0710"/>
<feature type="region of interest" description="Disordered" evidence="2">
    <location>
        <begin position="351"/>
        <end position="397"/>
    </location>
</feature>
<keyword evidence="4" id="KW-1185">Reference proteome</keyword>
<dbReference type="OMA" id="KERCARH"/>
<proteinExistence type="predicted"/>
<evidence type="ECO:0000256" key="1">
    <source>
        <dbReference type="SAM" id="Coils"/>
    </source>
</evidence>
<name>A0A0M9G5N9_LEPPY</name>
<dbReference type="RefSeq" id="XP_015661139.1">
    <property type="nucleotide sequence ID" value="XM_015799537.1"/>
</dbReference>
<sequence>MSIELEAQAFDKLCERLIREHGGNRELESAVIELEVAHKKHINTVKREFNANLDAIEKSTKEENERRARNAEEDAKFYAESLARVKADCDRQLAQASETYKRDLERVKSAYGSLLEDGKRRTSVVTQIHEDHARELKRAKDESDRIIGNKEKEIARLNRRLDDESLAARETLDEADAQRRALEDENATLRTKLQDSEVAREKVAAQHHSEMQRLLEQQESIIRTSTNLLNQFQNKSADLELELSKVRALMFDQDYQIFRAKLREEAFKNGASDVTKEMEMLDARKERERVALADVLARATKAKEDQQETLRQYQRDLDAEMAKLRAAQKLKEAKGANFVVQLPCGTPVKFKTQAGQEKEPKINANIDVKTKTNRSGSDARDAPPPPRKNSNNNNNKA</sequence>
<dbReference type="Proteomes" id="UP000037923">
    <property type="component" value="Unassembled WGS sequence"/>
</dbReference>
<dbReference type="AlphaFoldDB" id="A0A0M9G5N9"/>
<evidence type="ECO:0000256" key="2">
    <source>
        <dbReference type="SAM" id="MobiDB-lite"/>
    </source>
</evidence>
<reference evidence="3 4" key="1">
    <citation type="submission" date="2015-07" db="EMBL/GenBank/DDBJ databases">
        <title>High-quality genome of monoxenous trypanosomatid Leptomonas pyrrhocoris.</title>
        <authorList>
            <person name="Flegontov P."/>
            <person name="Butenko A."/>
            <person name="Firsov S."/>
            <person name="Vlcek C."/>
            <person name="Logacheva M.D."/>
            <person name="Field M."/>
            <person name="Filatov D."/>
            <person name="Flegontova O."/>
            <person name="Gerasimov E."/>
            <person name="Jackson A.P."/>
            <person name="Kelly S."/>
            <person name="Opperdoes F."/>
            <person name="O'Reilly A."/>
            <person name="Votypka J."/>
            <person name="Yurchenko V."/>
            <person name="Lukes J."/>
        </authorList>
    </citation>
    <scope>NUCLEOTIDE SEQUENCE [LARGE SCALE GENOMIC DNA]</scope>
    <source>
        <strain evidence="3">H10</strain>
    </source>
</reference>
<gene>
    <name evidence="3" type="ORF">ABB37_02521</name>
</gene>
<dbReference type="GeneID" id="26902812"/>
<evidence type="ECO:0000313" key="3">
    <source>
        <dbReference type="EMBL" id="KPA82699.1"/>
    </source>
</evidence>
<feature type="compositionally biased region" description="Low complexity" evidence="2">
    <location>
        <begin position="388"/>
        <end position="397"/>
    </location>
</feature>
<dbReference type="RefSeq" id="XP_015661138.1">
    <property type="nucleotide sequence ID" value="XM_015799536.1"/>
</dbReference>
<dbReference type="EMBL" id="LGTL01000004">
    <property type="protein sequence ID" value="KPA82699.1"/>
    <property type="molecule type" value="Genomic_DNA"/>
</dbReference>
<comment type="caution">
    <text evidence="3">The sequence shown here is derived from an EMBL/GenBank/DDBJ whole genome shotgun (WGS) entry which is preliminary data.</text>
</comment>
<protein>
    <submittedName>
        <fullName evidence="3">Putative kinesin</fullName>
    </submittedName>
</protein>
<evidence type="ECO:0000313" key="4">
    <source>
        <dbReference type="Proteomes" id="UP000037923"/>
    </source>
</evidence>